<dbReference type="PROSITE" id="PS50949">
    <property type="entry name" value="HTH_GNTR"/>
    <property type="match status" value="1"/>
</dbReference>
<dbReference type="SUPFAM" id="SSF53383">
    <property type="entry name" value="PLP-dependent transferases"/>
    <property type="match status" value="1"/>
</dbReference>
<dbReference type="InterPro" id="IPR004839">
    <property type="entry name" value="Aminotransferase_I/II_large"/>
</dbReference>
<protein>
    <submittedName>
        <fullName evidence="8">GntR family transcriptional regulator / MocR family aminotransferase</fullName>
    </submittedName>
</protein>
<dbReference type="InterPro" id="IPR051446">
    <property type="entry name" value="HTH_trans_reg/aminotransferase"/>
</dbReference>
<evidence type="ECO:0000256" key="4">
    <source>
        <dbReference type="ARBA" id="ARBA00023125"/>
    </source>
</evidence>
<dbReference type="SUPFAM" id="SSF46785">
    <property type="entry name" value="Winged helix' DNA-binding domain"/>
    <property type="match status" value="1"/>
</dbReference>
<dbReference type="CDD" id="cd00609">
    <property type="entry name" value="AAT_like"/>
    <property type="match status" value="1"/>
</dbReference>
<dbReference type="EMBL" id="LT607409">
    <property type="protein sequence ID" value="SCF21779.1"/>
    <property type="molecule type" value="Genomic_DNA"/>
</dbReference>
<dbReference type="InterPro" id="IPR000524">
    <property type="entry name" value="Tscrpt_reg_HTH_GntR"/>
</dbReference>
<evidence type="ECO:0000256" key="3">
    <source>
        <dbReference type="ARBA" id="ARBA00023015"/>
    </source>
</evidence>
<evidence type="ECO:0000259" key="7">
    <source>
        <dbReference type="PROSITE" id="PS50949"/>
    </source>
</evidence>
<dbReference type="PANTHER" id="PTHR46577:SF1">
    <property type="entry name" value="HTH-TYPE TRANSCRIPTIONAL REGULATORY PROTEIN GABR"/>
    <property type="match status" value="1"/>
</dbReference>
<keyword evidence="4" id="KW-0238">DNA-binding</keyword>
<dbReference type="Pfam" id="PF00155">
    <property type="entry name" value="Aminotran_1_2"/>
    <property type="match status" value="1"/>
</dbReference>
<evidence type="ECO:0000256" key="2">
    <source>
        <dbReference type="ARBA" id="ARBA00022898"/>
    </source>
</evidence>
<dbReference type="GO" id="GO:0003700">
    <property type="term" value="F:DNA-binding transcription factor activity"/>
    <property type="evidence" value="ECO:0007669"/>
    <property type="project" value="InterPro"/>
</dbReference>
<evidence type="ECO:0000313" key="8">
    <source>
        <dbReference type="EMBL" id="SCF21779.1"/>
    </source>
</evidence>
<sequence length="537" mass="57746">MPRSILDILGTYALIRRQQVVARPTNTFLRRRSRCPYHFDDAGADHLSLNLSLSIDGQSRETLAVQLRNAFRTQIEEGTLRPGTRLPSSRQLAVDLGVSRSVVVEAYEQLCAEGYLVSQHGSGTSVAATARTDSGSALTPHDSTSTAAVWDLRTGGLHSSTFPRQDWIRAVSAVVTSAGHRELGYAPPSGLPVVRHTLAGYLGRVRGVRSRPEHLMITSGFAQGLALLCRELRDRGHHTVGVEDPGHPGEWEFIADAGLRPVGLPVDADGIRVDALAASGVRAVLVTPASQFPTGATLSAHRREQLVAWAEAVDGYIVEDDFDAAFVAPAQRMPALQSLAPDRVIYAGSASKVLAPALRLGWLATPAALTAPIERLRAGWDIGCSSLEQLALARLIDTGVFDRHLRRLAADIQKRRTAVHQFVAREMPGTTVFGGHSGLQTYLVLPERCDEEALVQAARRRSVLVRGGRFYALRADDRPPALVVGYAGVRSSELSCGLAGIAAAYRETTGRAGPGSTPDTPVASVSSRWAASRARRR</sequence>
<accession>A0A1C4YM27</accession>
<name>A0A1C4YM27_9ACTN</name>
<evidence type="ECO:0000313" key="9">
    <source>
        <dbReference type="Proteomes" id="UP000198224"/>
    </source>
</evidence>
<dbReference type="GO" id="GO:0030170">
    <property type="term" value="F:pyridoxal phosphate binding"/>
    <property type="evidence" value="ECO:0007669"/>
    <property type="project" value="InterPro"/>
</dbReference>
<feature type="domain" description="HTH gntR-type" evidence="7">
    <location>
        <begin position="61"/>
        <end position="129"/>
    </location>
</feature>
<comment type="similarity">
    <text evidence="1">In the C-terminal section; belongs to the class-I pyridoxal-phosphate-dependent aminotransferase family.</text>
</comment>
<dbReference type="InterPro" id="IPR015421">
    <property type="entry name" value="PyrdxlP-dep_Trfase_major"/>
</dbReference>
<proteinExistence type="inferred from homology"/>
<dbReference type="GO" id="GO:0008483">
    <property type="term" value="F:transaminase activity"/>
    <property type="evidence" value="ECO:0007669"/>
    <property type="project" value="UniProtKB-KW"/>
</dbReference>
<feature type="compositionally biased region" description="Low complexity" evidence="6">
    <location>
        <begin position="522"/>
        <end position="537"/>
    </location>
</feature>
<evidence type="ECO:0000256" key="6">
    <source>
        <dbReference type="SAM" id="MobiDB-lite"/>
    </source>
</evidence>
<dbReference type="PANTHER" id="PTHR46577">
    <property type="entry name" value="HTH-TYPE TRANSCRIPTIONAL REGULATORY PROTEIN GABR"/>
    <property type="match status" value="1"/>
</dbReference>
<reference evidence="9" key="1">
    <citation type="submission" date="2016-06" db="EMBL/GenBank/DDBJ databases">
        <authorList>
            <person name="Varghese N."/>
            <person name="Submissions Spin"/>
        </authorList>
    </citation>
    <scope>NUCLEOTIDE SEQUENCE [LARGE SCALE GENOMIC DNA]</scope>
    <source>
        <strain evidence="9">DSM 45160</strain>
    </source>
</reference>
<dbReference type="Proteomes" id="UP000198224">
    <property type="component" value="Chromosome I"/>
</dbReference>
<dbReference type="Gene3D" id="3.40.640.10">
    <property type="entry name" value="Type I PLP-dependent aspartate aminotransferase-like (Major domain)"/>
    <property type="match status" value="1"/>
</dbReference>
<dbReference type="GO" id="GO:0003677">
    <property type="term" value="F:DNA binding"/>
    <property type="evidence" value="ECO:0007669"/>
    <property type="project" value="UniProtKB-KW"/>
</dbReference>
<dbReference type="AlphaFoldDB" id="A0A1C4YM27"/>
<evidence type="ECO:0000256" key="1">
    <source>
        <dbReference type="ARBA" id="ARBA00005384"/>
    </source>
</evidence>
<dbReference type="Pfam" id="PF00392">
    <property type="entry name" value="GntR"/>
    <property type="match status" value="1"/>
</dbReference>
<dbReference type="InterPro" id="IPR036390">
    <property type="entry name" value="WH_DNA-bd_sf"/>
</dbReference>
<keyword evidence="3" id="KW-0805">Transcription regulation</keyword>
<dbReference type="SMART" id="SM00345">
    <property type="entry name" value="HTH_GNTR"/>
    <property type="match status" value="1"/>
</dbReference>
<organism evidence="8 9">
    <name type="scientific">Micromonospora chokoriensis</name>
    <dbReference type="NCBI Taxonomy" id="356851"/>
    <lineage>
        <taxon>Bacteria</taxon>
        <taxon>Bacillati</taxon>
        <taxon>Actinomycetota</taxon>
        <taxon>Actinomycetes</taxon>
        <taxon>Micromonosporales</taxon>
        <taxon>Micromonosporaceae</taxon>
        <taxon>Micromonospora</taxon>
    </lineage>
</organism>
<feature type="region of interest" description="Disordered" evidence="6">
    <location>
        <begin position="510"/>
        <end position="537"/>
    </location>
</feature>
<keyword evidence="8" id="KW-0032">Aminotransferase</keyword>
<dbReference type="Gene3D" id="1.10.10.10">
    <property type="entry name" value="Winged helix-like DNA-binding domain superfamily/Winged helix DNA-binding domain"/>
    <property type="match status" value="1"/>
</dbReference>
<keyword evidence="2" id="KW-0663">Pyridoxal phosphate</keyword>
<gene>
    <name evidence="8" type="ORF">GA0070612_4950</name>
</gene>
<keyword evidence="5" id="KW-0804">Transcription</keyword>
<dbReference type="CDD" id="cd07377">
    <property type="entry name" value="WHTH_GntR"/>
    <property type="match status" value="1"/>
</dbReference>
<keyword evidence="9" id="KW-1185">Reference proteome</keyword>
<keyword evidence="8" id="KW-0808">Transferase</keyword>
<dbReference type="InterPro" id="IPR015424">
    <property type="entry name" value="PyrdxlP-dep_Trfase"/>
</dbReference>
<dbReference type="InterPro" id="IPR036388">
    <property type="entry name" value="WH-like_DNA-bd_sf"/>
</dbReference>
<evidence type="ECO:0000256" key="5">
    <source>
        <dbReference type="ARBA" id="ARBA00023163"/>
    </source>
</evidence>
<dbReference type="PRINTS" id="PR00035">
    <property type="entry name" value="HTHGNTR"/>
</dbReference>